<dbReference type="UniPathway" id="UPA00109">
    <property type="reaction ID" value="UER00183"/>
</dbReference>
<comment type="pathway">
    <text evidence="1 8">Carbohydrate degradation; glycolysis; D-glyceraldehyde 3-phosphate and glycerone phosphate from D-glucose: step 4/4.</text>
</comment>
<feature type="non-terminal residue" evidence="9">
    <location>
        <position position="1"/>
    </location>
</feature>
<evidence type="ECO:0000256" key="7">
    <source>
        <dbReference type="RuleBase" id="RU003994"/>
    </source>
</evidence>
<name>A0A820NSY5_9BILA</name>
<comment type="caution">
    <text evidence="9">The sequence shown here is derived from an EMBL/GenBank/DDBJ whole genome shotgun (WGS) entry which is preliminary data.</text>
</comment>
<dbReference type="InterPro" id="IPR000741">
    <property type="entry name" value="FBA_I"/>
</dbReference>
<evidence type="ECO:0000256" key="2">
    <source>
        <dbReference type="ARBA" id="ARBA00010387"/>
    </source>
</evidence>
<dbReference type="SUPFAM" id="SSF51569">
    <property type="entry name" value="Aldolase"/>
    <property type="match status" value="1"/>
</dbReference>
<comment type="catalytic activity">
    <reaction evidence="7">
        <text>beta-D-fructose 1,6-bisphosphate = D-glyceraldehyde 3-phosphate + dihydroxyacetone phosphate</text>
        <dbReference type="Rhea" id="RHEA:14729"/>
        <dbReference type="ChEBI" id="CHEBI:32966"/>
        <dbReference type="ChEBI" id="CHEBI:57642"/>
        <dbReference type="ChEBI" id="CHEBI:59776"/>
        <dbReference type="EC" id="4.1.2.13"/>
    </reaction>
</comment>
<keyword evidence="5 7" id="KW-0456">Lyase</keyword>
<evidence type="ECO:0000256" key="3">
    <source>
        <dbReference type="ARBA" id="ARBA00013068"/>
    </source>
</evidence>
<keyword evidence="6" id="KW-0704">Schiff base</keyword>
<dbReference type="Pfam" id="PF00274">
    <property type="entry name" value="Glycolytic"/>
    <property type="match status" value="1"/>
</dbReference>
<dbReference type="InterPro" id="IPR029768">
    <property type="entry name" value="Aldolase_I_AS"/>
</dbReference>
<proteinExistence type="inferred from homology"/>
<evidence type="ECO:0000313" key="10">
    <source>
        <dbReference type="Proteomes" id="UP000663868"/>
    </source>
</evidence>
<dbReference type="Gene3D" id="3.20.20.70">
    <property type="entry name" value="Aldolase class I"/>
    <property type="match status" value="1"/>
</dbReference>
<reference evidence="9" key="1">
    <citation type="submission" date="2021-02" db="EMBL/GenBank/DDBJ databases">
        <authorList>
            <person name="Nowell W R."/>
        </authorList>
    </citation>
    <scope>NUCLEOTIDE SEQUENCE</scope>
</reference>
<dbReference type="AlphaFoldDB" id="A0A820NSY5"/>
<evidence type="ECO:0000256" key="5">
    <source>
        <dbReference type="ARBA" id="ARBA00023239"/>
    </source>
</evidence>
<evidence type="ECO:0000256" key="1">
    <source>
        <dbReference type="ARBA" id="ARBA00004714"/>
    </source>
</evidence>
<dbReference type="GO" id="GO:0006096">
    <property type="term" value="P:glycolytic process"/>
    <property type="evidence" value="ECO:0007669"/>
    <property type="project" value="UniProtKB-UniPathway"/>
</dbReference>
<comment type="similarity">
    <text evidence="2 7">Belongs to the class I fructose-bisphosphate aldolase family.</text>
</comment>
<evidence type="ECO:0000256" key="4">
    <source>
        <dbReference type="ARBA" id="ARBA00023152"/>
    </source>
</evidence>
<dbReference type="PANTHER" id="PTHR11627">
    <property type="entry name" value="FRUCTOSE-BISPHOSPHATE ALDOLASE"/>
    <property type="match status" value="1"/>
</dbReference>
<evidence type="ECO:0000256" key="6">
    <source>
        <dbReference type="ARBA" id="ARBA00023270"/>
    </source>
</evidence>
<feature type="non-terminal residue" evidence="9">
    <location>
        <position position="137"/>
    </location>
</feature>
<dbReference type="EMBL" id="CAJOBB010023499">
    <property type="protein sequence ID" value="CAF4393385.1"/>
    <property type="molecule type" value="Genomic_DNA"/>
</dbReference>
<keyword evidence="4 7" id="KW-0324">Glycolysis</keyword>
<evidence type="ECO:0000256" key="8">
    <source>
        <dbReference type="RuleBase" id="RU004257"/>
    </source>
</evidence>
<accession>A0A820NSY5</accession>
<dbReference type="Proteomes" id="UP000663868">
    <property type="component" value="Unassembled WGS sequence"/>
</dbReference>
<dbReference type="EC" id="4.1.2.13" evidence="3 7"/>
<sequence>KIGKNCPSQLAINENASKLARYASICQQCGLVPIVEPEVSLDGDHDLEECQRVTENVLATVYKALSDHHVYLEGTLLKPNIVTPGKDCPKTYSVEQIAEATVIAFRRTVPTAVPGIMFLSGGHNEENSTAYLNAINR</sequence>
<evidence type="ECO:0000313" key="9">
    <source>
        <dbReference type="EMBL" id="CAF4393385.1"/>
    </source>
</evidence>
<dbReference type="InterPro" id="IPR013785">
    <property type="entry name" value="Aldolase_TIM"/>
</dbReference>
<gene>
    <name evidence="9" type="ORF">KXQ929_LOCUS50592</name>
</gene>
<protein>
    <recommendedName>
        <fullName evidence="3 7">Fructose-bisphosphate aldolase</fullName>
        <ecNumber evidence="3 7">4.1.2.13</ecNumber>
    </recommendedName>
</protein>
<organism evidence="9 10">
    <name type="scientific">Adineta steineri</name>
    <dbReference type="NCBI Taxonomy" id="433720"/>
    <lineage>
        <taxon>Eukaryota</taxon>
        <taxon>Metazoa</taxon>
        <taxon>Spiralia</taxon>
        <taxon>Gnathifera</taxon>
        <taxon>Rotifera</taxon>
        <taxon>Eurotatoria</taxon>
        <taxon>Bdelloidea</taxon>
        <taxon>Adinetida</taxon>
        <taxon>Adinetidae</taxon>
        <taxon>Adineta</taxon>
    </lineage>
</organism>
<dbReference type="PROSITE" id="PS00158">
    <property type="entry name" value="ALDOLASE_CLASS_I"/>
    <property type="match status" value="1"/>
</dbReference>
<dbReference type="GO" id="GO:0004332">
    <property type="term" value="F:fructose-bisphosphate aldolase activity"/>
    <property type="evidence" value="ECO:0007669"/>
    <property type="project" value="UniProtKB-EC"/>
</dbReference>